<evidence type="ECO:0000313" key="22">
    <source>
        <dbReference type="Proteomes" id="UP000193719"/>
    </source>
</evidence>
<evidence type="ECO:0000256" key="2">
    <source>
        <dbReference type="ARBA" id="ARBA00004270"/>
    </source>
</evidence>
<evidence type="ECO:0000256" key="8">
    <source>
        <dbReference type="ARBA" id="ARBA00022753"/>
    </source>
</evidence>
<gene>
    <name evidence="21" type="ORF">BCR36DRAFT_587794</name>
</gene>
<evidence type="ECO:0000256" key="14">
    <source>
        <dbReference type="ARBA" id="ARBA00023098"/>
    </source>
</evidence>
<sequence length="512" mass="58947">MNNFEDLKLDFKESLEKLNNNKTKDELEKTKLFKTINIATPQLWLDQWKLNKNNELLKKYKKIMAIPDPNNNNTIYQLLIMSRNAYVPPNSGDWVDLEEYGWKIQYPFGWNSDPNEKTSNRVRGYIFKNEEKKIIVISIKGTSAGLFGIGGPTAEYDRLNDNMMFSCCCAYVDASWSWSKVCNCHSGITNTCEMSCLKKEALNYENSYYNQLMDIYYKSDNIQQLRLEGYEVFFTGHSLGGALASLSGLSILAPVVTFEAPGEEQFAKRIGIVDRNIAKEKYKELPIFHFGNNGDPIYTGKCTGITSTCYHSGFAMETKCHVGRMYMFDLDKNHGKDPADDKPDDDKHDDDKPADDKPDNDKHDDDKHDNDKPENDYSNKDPNKNIKGKNNYTPISSSSFYRKSKESPIFLINKSSIDEHQFQLFSKRLYEKEEEKNLLTNNVESSLKTPTNPGKLNMLHHRVDYVINLLKKWEGPWPEESIQDSCIDCDNWEFQEGEGDEGRTDPIPPMNH</sequence>
<evidence type="ECO:0000256" key="1">
    <source>
        <dbReference type="ARBA" id="ARBA00001024"/>
    </source>
</evidence>
<keyword evidence="11" id="KW-0735">Signal-anchor</keyword>
<reference evidence="21 22" key="2">
    <citation type="submission" date="2016-08" db="EMBL/GenBank/DDBJ databases">
        <title>Pervasive Adenine N6-methylation of Active Genes in Fungi.</title>
        <authorList>
            <consortium name="DOE Joint Genome Institute"/>
            <person name="Mondo S.J."/>
            <person name="Dannebaum R.O."/>
            <person name="Kuo R.C."/>
            <person name="Labutti K."/>
            <person name="Haridas S."/>
            <person name="Kuo A."/>
            <person name="Salamov A."/>
            <person name="Ahrendt S.R."/>
            <person name="Lipzen A."/>
            <person name="Sullivan W."/>
            <person name="Andreopoulos W.B."/>
            <person name="Clum A."/>
            <person name="Lindquist E."/>
            <person name="Daum C."/>
            <person name="Ramamoorthy G.K."/>
            <person name="Gryganskyi A."/>
            <person name="Culley D."/>
            <person name="Magnuson J.K."/>
            <person name="James T.Y."/>
            <person name="O'Malley M.A."/>
            <person name="Stajich J.E."/>
            <person name="Spatafora J.W."/>
            <person name="Visel A."/>
            <person name="Grigoriev I.V."/>
        </authorList>
    </citation>
    <scope>NUCLEOTIDE SEQUENCE [LARGE SCALE GENOMIC DNA]</scope>
    <source>
        <strain evidence="22">finn</strain>
    </source>
</reference>
<keyword evidence="15" id="KW-0472">Membrane</keyword>
<evidence type="ECO:0000256" key="16">
    <source>
        <dbReference type="ARBA" id="ARBA00023180"/>
    </source>
</evidence>
<name>A0A1Y1UVY1_9FUNG</name>
<keyword evidence="9" id="KW-0378">Hydrolase</keyword>
<feature type="compositionally biased region" description="Basic and acidic residues" evidence="19">
    <location>
        <begin position="334"/>
        <end position="384"/>
    </location>
</feature>
<evidence type="ECO:0000256" key="7">
    <source>
        <dbReference type="ARBA" id="ARBA00022692"/>
    </source>
</evidence>
<keyword evidence="14" id="KW-0443">Lipid metabolism</keyword>
<dbReference type="Pfam" id="PF01764">
    <property type="entry name" value="Lipase_3"/>
    <property type="match status" value="1"/>
</dbReference>
<dbReference type="SUPFAM" id="SSF53474">
    <property type="entry name" value="alpha/beta-Hydrolases"/>
    <property type="match status" value="1"/>
</dbReference>
<evidence type="ECO:0000256" key="9">
    <source>
        <dbReference type="ARBA" id="ARBA00022801"/>
    </source>
</evidence>
<evidence type="ECO:0000259" key="20">
    <source>
        <dbReference type="Pfam" id="PF01764"/>
    </source>
</evidence>
<evidence type="ECO:0000256" key="15">
    <source>
        <dbReference type="ARBA" id="ARBA00023136"/>
    </source>
</evidence>
<dbReference type="GO" id="GO:0034496">
    <property type="term" value="P:multivesicular body membrane disassembly"/>
    <property type="evidence" value="ECO:0007669"/>
    <property type="project" value="TreeGrafter"/>
</dbReference>
<dbReference type="EMBL" id="MCFH01000079">
    <property type="protein sequence ID" value="ORX41769.1"/>
    <property type="molecule type" value="Genomic_DNA"/>
</dbReference>
<evidence type="ECO:0000256" key="12">
    <source>
        <dbReference type="ARBA" id="ARBA00022989"/>
    </source>
</evidence>
<evidence type="ECO:0000313" key="21">
    <source>
        <dbReference type="EMBL" id="ORX41769.1"/>
    </source>
</evidence>
<comment type="similarity">
    <text evidence="4">Belongs to the AB hydrolase superfamily. Lipase family.</text>
</comment>
<evidence type="ECO:0000256" key="17">
    <source>
        <dbReference type="ARBA" id="ARBA00024663"/>
    </source>
</evidence>
<keyword evidence="13" id="KW-0072">Autophagy</keyword>
<keyword evidence="22" id="KW-1185">Reference proteome</keyword>
<protein>
    <recommendedName>
        <fullName evidence="6">triacylglycerol lipase</fullName>
        <ecNumber evidence="6">3.1.1.3</ecNumber>
    </recommendedName>
    <alternativeName>
        <fullName evidence="18">Autophagy-related protein 15</fullName>
    </alternativeName>
</protein>
<dbReference type="InterPro" id="IPR050805">
    <property type="entry name" value="ATG15_Lipase"/>
</dbReference>
<evidence type="ECO:0000256" key="11">
    <source>
        <dbReference type="ARBA" id="ARBA00022968"/>
    </source>
</evidence>
<dbReference type="PANTHER" id="PTHR47175">
    <property type="entry name" value="LIPASE ATG15-RELATED"/>
    <property type="match status" value="1"/>
</dbReference>
<keyword evidence="7" id="KW-0812">Transmembrane</keyword>
<dbReference type="CDD" id="cd00519">
    <property type="entry name" value="Lipase_3"/>
    <property type="match status" value="1"/>
</dbReference>
<organism evidence="21 22">
    <name type="scientific">Piromyces finnis</name>
    <dbReference type="NCBI Taxonomy" id="1754191"/>
    <lineage>
        <taxon>Eukaryota</taxon>
        <taxon>Fungi</taxon>
        <taxon>Fungi incertae sedis</taxon>
        <taxon>Chytridiomycota</taxon>
        <taxon>Chytridiomycota incertae sedis</taxon>
        <taxon>Neocallimastigomycetes</taxon>
        <taxon>Neocallimastigales</taxon>
        <taxon>Neocallimastigaceae</taxon>
        <taxon>Piromyces</taxon>
    </lineage>
</organism>
<comment type="function">
    <text evidence="17">Lipase which is essential for lysis of subvacuolar cytoplasm to vacuole targeted bodies and intravacuolar autophagic bodies. Involved in the lysis of intravacuolar multivesicular body (MVB) vesicles. The intravacuolar membrane disintegration by ATG15 is critical to life span extension.</text>
</comment>
<dbReference type="Proteomes" id="UP000193719">
    <property type="component" value="Unassembled WGS sequence"/>
</dbReference>
<comment type="caution">
    <text evidence="21">The sequence shown here is derived from an EMBL/GenBank/DDBJ whole genome shotgun (WGS) entry which is preliminary data.</text>
</comment>
<feature type="region of interest" description="Disordered" evidence="19">
    <location>
        <begin position="334"/>
        <end position="399"/>
    </location>
</feature>
<evidence type="ECO:0000256" key="5">
    <source>
        <dbReference type="ARBA" id="ARBA00011137"/>
    </source>
</evidence>
<dbReference type="GO" id="GO:0046461">
    <property type="term" value="P:neutral lipid catabolic process"/>
    <property type="evidence" value="ECO:0007669"/>
    <property type="project" value="TreeGrafter"/>
</dbReference>
<accession>A0A1Y1UVY1</accession>
<evidence type="ECO:0000256" key="3">
    <source>
        <dbReference type="ARBA" id="ARBA00004343"/>
    </source>
</evidence>
<evidence type="ECO:0000256" key="6">
    <source>
        <dbReference type="ARBA" id="ARBA00013279"/>
    </source>
</evidence>
<keyword evidence="8" id="KW-0967">Endosome</keyword>
<keyword evidence="16" id="KW-0325">Glycoprotein</keyword>
<comment type="subunit">
    <text evidence="5">Binds to both phosphatidylinositol (PI) and phosphatidylinositol 3,5-bisphosphate (PIP2).</text>
</comment>
<evidence type="ECO:0000256" key="19">
    <source>
        <dbReference type="SAM" id="MobiDB-lite"/>
    </source>
</evidence>
<dbReference type="EC" id="3.1.1.3" evidence="6"/>
<keyword evidence="10" id="KW-0442">Lipid degradation</keyword>
<dbReference type="InterPro" id="IPR029058">
    <property type="entry name" value="AB_hydrolase_fold"/>
</dbReference>
<evidence type="ECO:0000256" key="10">
    <source>
        <dbReference type="ARBA" id="ARBA00022963"/>
    </source>
</evidence>
<dbReference type="AlphaFoldDB" id="A0A1Y1UVY1"/>
<dbReference type="GO" id="GO:0004620">
    <property type="term" value="F:phospholipase activity"/>
    <property type="evidence" value="ECO:0007669"/>
    <property type="project" value="TreeGrafter"/>
</dbReference>
<dbReference type="GO" id="GO:0005775">
    <property type="term" value="C:vacuolar lumen"/>
    <property type="evidence" value="ECO:0007669"/>
    <property type="project" value="TreeGrafter"/>
</dbReference>
<dbReference type="OrthoDB" id="58570at2759"/>
<dbReference type="GO" id="GO:0006660">
    <property type="term" value="P:phosphatidylserine catabolic process"/>
    <property type="evidence" value="ECO:0007669"/>
    <property type="project" value="TreeGrafter"/>
</dbReference>
<comment type="catalytic activity">
    <reaction evidence="1">
        <text>a triacylglycerol + H2O = a diacylglycerol + a fatty acid + H(+)</text>
        <dbReference type="Rhea" id="RHEA:12044"/>
        <dbReference type="ChEBI" id="CHEBI:15377"/>
        <dbReference type="ChEBI" id="CHEBI:15378"/>
        <dbReference type="ChEBI" id="CHEBI:17855"/>
        <dbReference type="ChEBI" id="CHEBI:18035"/>
        <dbReference type="ChEBI" id="CHEBI:28868"/>
        <dbReference type="EC" id="3.1.1.3"/>
    </reaction>
</comment>
<dbReference type="STRING" id="1754191.A0A1Y1UVY1"/>
<dbReference type="GO" id="GO:0034727">
    <property type="term" value="P:piecemeal microautophagy of the nucleus"/>
    <property type="evidence" value="ECO:0007669"/>
    <property type="project" value="TreeGrafter"/>
</dbReference>
<dbReference type="InterPro" id="IPR002921">
    <property type="entry name" value="Fungal_lipase-type"/>
</dbReference>
<feature type="region of interest" description="Disordered" evidence="19">
    <location>
        <begin position="493"/>
        <end position="512"/>
    </location>
</feature>
<keyword evidence="12" id="KW-1133">Transmembrane helix</keyword>
<dbReference type="PANTHER" id="PTHR47175:SF2">
    <property type="entry name" value="LIPASE ATG15-RELATED"/>
    <property type="match status" value="1"/>
</dbReference>
<reference evidence="21 22" key="1">
    <citation type="submission" date="2016-08" db="EMBL/GenBank/DDBJ databases">
        <title>Genomes of anaerobic fungi encode conserved fungal cellulosomes for biomass hydrolysis.</title>
        <authorList>
            <consortium name="DOE Joint Genome Institute"/>
            <person name="Haitjema C.H."/>
            <person name="Gilmore S.P."/>
            <person name="Henske J.K."/>
            <person name="Solomon K.V."/>
            <person name="De Groot R."/>
            <person name="Kuo A."/>
            <person name="Mondo S.J."/>
            <person name="Salamov A.A."/>
            <person name="Labutti K."/>
            <person name="Zhao Z."/>
            <person name="Chiniquy J."/>
            <person name="Barry K."/>
            <person name="Brewer H.M."/>
            <person name="Purvine S.O."/>
            <person name="Wright A.T."/>
            <person name="Boxma B."/>
            <person name="Van Alen T."/>
            <person name="Hackstein J.H."/>
            <person name="Baker S.E."/>
            <person name="Grigoriev I.V."/>
            <person name="O'Malley M.A."/>
        </authorList>
    </citation>
    <scope>NUCLEOTIDE SEQUENCE [LARGE SCALE GENOMIC DNA]</scope>
    <source>
        <strain evidence="22">finn</strain>
    </source>
</reference>
<dbReference type="GO" id="GO:0032585">
    <property type="term" value="C:multivesicular body membrane"/>
    <property type="evidence" value="ECO:0007669"/>
    <property type="project" value="UniProtKB-SubCell"/>
</dbReference>
<proteinExistence type="inferred from homology"/>
<dbReference type="Gene3D" id="3.40.50.1820">
    <property type="entry name" value="alpha/beta hydrolase"/>
    <property type="match status" value="1"/>
</dbReference>
<evidence type="ECO:0000256" key="18">
    <source>
        <dbReference type="ARBA" id="ARBA00029828"/>
    </source>
</evidence>
<evidence type="ECO:0000256" key="13">
    <source>
        <dbReference type="ARBA" id="ARBA00023006"/>
    </source>
</evidence>
<feature type="domain" description="Fungal lipase-type" evidence="20">
    <location>
        <begin position="182"/>
        <end position="252"/>
    </location>
</feature>
<dbReference type="GO" id="GO:0004806">
    <property type="term" value="F:triacylglycerol lipase activity"/>
    <property type="evidence" value="ECO:0007669"/>
    <property type="project" value="UniProtKB-EC"/>
</dbReference>
<evidence type="ECO:0000256" key="4">
    <source>
        <dbReference type="ARBA" id="ARBA00010701"/>
    </source>
</evidence>
<comment type="subcellular location">
    <subcellularLocation>
        <location evidence="3">Endosome</location>
        <location evidence="3">Multivesicular body membrane</location>
        <topology evidence="3">Single-pass type II membrane protein</topology>
    </subcellularLocation>
    <subcellularLocation>
        <location evidence="2">Prevacuolar compartment membrane</location>
        <topology evidence="2">Single-pass type II membrane protein</topology>
    </subcellularLocation>
</comment>